<evidence type="ECO:0000313" key="3">
    <source>
        <dbReference type="Proteomes" id="UP000185779"/>
    </source>
</evidence>
<feature type="transmembrane region" description="Helical" evidence="1">
    <location>
        <begin position="7"/>
        <end position="28"/>
    </location>
</feature>
<evidence type="ECO:0000256" key="1">
    <source>
        <dbReference type="SAM" id="Phobius"/>
    </source>
</evidence>
<keyword evidence="1" id="KW-1133">Transmembrane helix</keyword>
<name>A0A1F2P667_9EURY</name>
<dbReference type="EMBL" id="LYOR01000003">
    <property type="protein sequence ID" value="OFV66136.1"/>
    <property type="molecule type" value="Genomic_DNA"/>
</dbReference>
<evidence type="ECO:0000313" key="2">
    <source>
        <dbReference type="EMBL" id="OFV66136.1"/>
    </source>
</evidence>
<comment type="caution">
    <text evidence="2">The sequence shown here is derived from an EMBL/GenBank/DDBJ whole genome shotgun (WGS) entry which is preliminary data.</text>
</comment>
<dbReference type="STRING" id="1839936.SBU_000678"/>
<dbReference type="AlphaFoldDB" id="A0A1F2P667"/>
<protein>
    <submittedName>
        <fullName evidence="2">Uncharacterized protein</fullName>
    </submittedName>
</protein>
<organism evidence="2 3">
    <name type="scientific">Candidatus Syntropharchaeum butanivorans</name>
    <dbReference type="NCBI Taxonomy" id="1839936"/>
    <lineage>
        <taxon>Archaea</taxon>
        <taxon>Methanobacteriati</taxon>
        <taxon>Methanobacteriota</taxon>
        <taxon>Stenosarchaea group</taxon>
        <taxon>Methanomicrobia</taxon>
        <taxon>Methanosarcinales</taxon>
        <taxon>ANME-2 cluster</taxon>
        <taxon>Candidatus Syntropharchaeum</taxon>
    </lineage>
</organism>
<reference evidence="2" key="1">
    <citation type="submission" date="2016-05" db="EMBL/GenBank/DDBJ databases">
        <title>Microbial consortia oxidize butane by reversing methanogenesis.</title>
        <authorList>
            <person name="Laso-Perez R."/>
            <person name="Richter M."/>
            <person name="Wegener G."/>
            <person name="Musat F."/>
        </authorList>
    </citation>
    <scope>NUCLEOTIDE SEQUENCE [LARGE SCALE GENOMIC DNA]</scope>
    <source>
        <strain evidence="2">BOX1</strain>
    </source>
</reference>
<keyword evidence="1" id="KW-0812">Transmembrane</keyword>
<sequence length="50" mass="6122">MKNIVRITIAYPDATLLLIILYALQWYYLLYYSWGYRLAHNYEDDKLSFI</sequence>
<proteinExistence type="predicted"/>
<keyword evidence="1" id="KW-0472">Membrane</keyword>
<dbReference type="Proteomes" id="UP000185779">
    <property type="component" value="Unassembled WGS sequence"/>
</dbReference>
<accession>A0A1F2P667</accession>
<gene>
    <name evidence="2" type="ORF">SBU_000678</name>
</gene>
<keyword evidence="3" id="KW-1185">Reference proteome</keyword>